<dbReference type="Pfam" id="PF08223">
    <property type="entry name" value="PaaX_C"/>
    <property type="match status" value="1"/>
</dbReference>
<feature type="domain" description="Transcriptional repressor PaaX-like C-terminal" evidence="1">
    <location>
        <begin position="5"/>
        <end position="47"/>
    </location>
</feature>
<proteinExistence type="predicted"/>
<dbReference type="Gene3D" id="1.20.58.1460">
    <property type="match status" value="1"/>
</dbReference>
<evidence type="ECO:0000313" key="2">
    <source>
        <dbReference type="EMBL" id="MFG1708828.1"/>
    </source>
</evidence>
<dbReference type="Proteomes" id="UP001603978">
    <property type="component" value="Unassembled WGS sequence"/>
</dbReference>
<comment type="caution">
    <text evidence="2">The sequence shown here is derived from an EMBL/GenBank/DDBJ whole genome shotgun (WGS) entry which is preliminary data.</text>
</comment>
<keyword evidence="3" id="KW-1185">Reference proteome</keyword>
<accession>A0ABW7AN60</accession>
<reference evidence="2 3" key="1">
    <citation type="submission" date="2024-10" db="EMBL/GenBank/DDBJ databases">
        <authorList>
            <person name="Topkara A.R."/>
            <person name="Saygin H."/>
        </authorList>
    </citation>
    <scope>NUCLEOTIDE SEQUENCE [LARGE SCALE GENOMIC DNA]</scope>
    <source>
        <strain evidence="2 3">M3C6</strain>
    </source>
</reference>
<evidence type="ECO:0000259" key="1">
    <source>
        <dbReference type="Pfam" id="PF08223"/>
    </source>
</evidence>
<dbReference type="EMBL" id="JBICRM010000031">
    <property type="protein sequence ID" value="MFG1708828.1"/>
    <property type="molecule type" value="Genomic_DNA"/>
</dbReference>
<dbReference type="InterPro" id="IPR013225">
    <property type="entry name" value="PaaX_C"/>
</dbReference>
<protein>
    <submittedName>
        <fullName evidence="2">PaaX family transcriptional regulator C-terminal domain-containing protein</fullName>
    </submittedName>
</protein>
<gene>
    <name evidence="2" type="ORF">ACFLIM_37090</name>
</gene>
<dbReference type="RefSeq" id="WP_393173158.1">
    <property type="nucleotide sequence ID" value="NZ_JBICRM010000031.1"/>
</dbReference>
<sequence length="58" mass="6827">MSQAPRFPFLDPDLPAELLGHAWPGPRAAAVFHDLHNRWHRRAQTEWDRMDEDTAVRH</sequence>
<organism evidence="2 3">
    <name type="scientific">Nonomuraea marmarensis</name>
    <dbReference type="NCBI Taxonomy" id="3351344"/>
    <lineage>
        <taxon>Bacteria</taxon>
        <taxon>Bacillati</taxon>
        <taxon>Actinomycetota</taxon>
        <taxon>Actinomycetes</taxon>
        <taxon>Streptosporangiales</taxon>
        <taxon>Streptosporangiaceae</taxon>
        <taxon>Nonomuraea</taxon>
    </lineage>
</organism>
<evidence type="ECO:0000313" key="3">
    <source>
        <dbReference type="Proteomes" id="UP001603978"/>
    </source>
</evidence>
<name>A0ABW7AN60_9ACTN</name>